<proteinExistence type="predicted"/>
<dbReference type="InterPro" id="IPR018743">
    <property type="entry name" value="DUF2292"/>
</dbReference>
<evidence type="ECO:0000313" key="2">
    <source>
        <dbReference type="Proteomes" id="UP000755104"/>
    </source>
</evidence>
<keyword evidence="2" id="KW-1185">Reference proteome</keyword>
<dbReference type="Proteomes" id="UP000755104">
    <property type="component" value="Unassembled WGS sequence"/>
</dbReference>
<gene>
    <name evidence="1" type="ORF">K3174_06360</name>
</gene>
<comment type="caution">
    <text evidence="1">The sequence shown here is derived from an EMBL/GenBank/DDBJ whole genome shotgun (WGS) entry which is preliminary data.</text>
</comment>
<name>A0ABS7J4D3_9SPHN</name>
<reference evidence="1 2" key="1">
    <citation type="submission" date="2021-08" db="EMBL/GenBank/DDBJ databases">
        <title>Comparative Genomics Analysis of the Genus Qipengyuania Reveals Extensive Genetic Diversity and Metabolic Versatility, Including the Description of Fifteen Novel Species.</title>
        <authorList>
            <person name="Liu Y."/>
        </authorList>
    </citation>
    <scope>NUCLEOTIDE SEQUENCE [LARGE SCALE GENOMIC DNA]</scope>
    <source>
        <strain evidence="1 2">6D47A</strain>
    </source>
</reference>
<organism evidence="1 2">
    <name type="scientific">Qipengyuania qiaonensis</name>
    <dbReference type="NCBI Taxonomy" id="2867240"/>
    <lineage>
        <taxon>Bacteria</taxon>
        <taxon>Pseudomonadati</taxon>
        <taxon>Pseudomonadota</taxon>
        <taxon>Alphaproteobacteria</taxon>
        <taxon>Sphingomonadales</taxon>
        <taxon>Erythrobacteraceae</taxon>
        <taxon>Qipengyuania</taxon>
    </lineage>
</organism>
<protein>
    <submittedName>
        <fullName evidence="1">YezD family protein</fullName>
    </submittedName>
</protein>
<sequence length="55" mass="6161">MASLNEKVTELVPNLSEPLLQVAAAIDTLRFGVIQLTVHEGKLVQLEITEKRRFT</sequence>
<accession>A0ABS7J4D3</accession>
<evidence type="ECO:0000313" key="1">
    <source>
        <dbReference type="EMBL" id="MBX7482147.1"/>
    </source>
</evidence>
<dbReference type="EMBL" id="JAIGNO010000003">
    <property type="protein sequence ID" value="MBX7482147.1"/>
    <property type="molecule type" value="Genomic_DNA"/>
</dbReference>
<dbReference type="Pfam" id="PF10055">
    <property type="entry name" value="DUF2292"/>
    <property type="match status" value="1"/>
</dbReference>
<dbReference type="RefSeq" id="WP_221556950.1">
    <property type="nucleotide sequence ID" value="NZ_JAIGNO010000003.1"/>
</dbReference>